<name>A0A2R6WCM0_MARPO</name>
<accession>A0A2R6WCM0</accession>
<dbReference type="Proteomes" id="UP000244005">
    <property type="component" value="Unassembled WGS sequence"/>
</dbReference>
<reference evidence="3" key="1">
    <citation type="journal article" date="2017" name="Cell">
        <title>Insights into land plant evolution garnered from the Marchantia polymorpha genome.</title>
        <authorList>
            <person name="Bowman J.L."/>
            <person name="Kohchi T."/>
            <person name="Yamato K.T."/>
            <person name="Jenkins J."/>
            <person name="Shu S."/>
            <person name="Ishizaki K."/>
            <person name="Yamaoka S."/>
            <person name="Nishihama R."/>
            <person name="Nakamura Y."/>
            <person name="Berger F."/>
            <person name="Adam C."/>
            <person name="Aki S.S."/>
            <person name="Althoff F."/>
            <person name="Araki T."/>
            <person name="Arteaga-Vazquez M.A."/>
            <person name="Balasubrmanian S."/>
            <person name="Barry K."/>
            <person name="Bauer D."/>
            <person name="Boehm C.R."/>
            <person name="Briginshaw L."/>
            <person name="Caballero-Perez J."/>
            <person name="Catarino B."/>
            <person name="Chen F."/>
            <person name="Chiyoda S."/>
            <person name="Chovatia M."/>
            <person name="Davies K.M."/>
            <person name="Delmans M."/>
            <person name="Demura T."/>
            <person name="Dierschke T."/>
            <person name="Dolan L."/>
            <person name="Dorantes-Acosta A.E."/>
            <person name="Eklund D.M."/>
            <person name="Florent S.N."/>
            <person name="Flores-Sandoval E."/>
            <person name="Fujiyama A."/>
            <person name="Fukuzawa H."/>
            <person name="Galik B."/>
            <person name="Grimanelli D."/>
            <person name="Grimwood J."/>
            <person name="Grossniklaus U."/>
            <person name="Hamada T."/>
            <person name="Haseloff J."/>
            <person name="Hetherington A.J."/>
            <person name="Higo A."/>
            <person name="Hirakawa Y."/>
            <person name="Hundley H.N."/>
            <person name="Ikeda Y."/>
            <person name="Inoue K."/>
            <person name="Inoue S.I."/>
            <person name="Ishida S."/>
            <person name="Jia Q."/>
            <person name="Kakita M."/>
            <person name="Kanazawa T."/>
            <person name="Kawai Y."/>
            <person name="Kawashima T."/>
            <person name="Kennedy M."/>
            <person name="Kinose K."/>
            <person name="Kinoshita T."/>
            <person name="Kohara Y."/>
            <person name="Koide E."/>
            <person name="Komatsu K."/>
            <person name="Kopischke S."/>
            <person name="Kubo M."/>
            <person name="Kyozuka J."/>
            <person name="Lagercrantz U."/>
            <person name="Lin S.S."/>
            <person name="Lindquist E."/>
            <person name="Lipzen A.M."/>
            <person name="Lu C.W."/>
            <person name="De Luna E."/>
            <person name="Martienssen R.A."/>
            <person name="Minamino N."/>
            <person name="Mizutani M."/>
            <person name="Mizutani M."/>
            <person name="Mochizuki N."/>
            <person name="Monte I."/>
            <person name="Mosher R."/>
            <person name="Nagasaki H."/>
            <person name="Nakagami H."/>
            <person name="Naramoto S."/>
            <person name="Nishitani K."/>
            <person name="Ohtani M."/>
            <person name="Okamoto T."/>
            <person name="Okumura M."/>
            <person name="Phillips J."/>
            <person name="Pollak B."/>
            <person name="Reinders A."/>
            <person name="Rovekamp M."/>
            <person name="Sano R."/>
            <person name="Sawa S."/>
            <person name="Schmid M.W."/>
            <person name="Shirakawa M."/>
            <person name="Solano R."/>
            <person name="Spunde A."/>
            <person name="Suetsugu N."/>
            <person name="Sugano S."/>
            <person name="Sugiyama A."/>
            <person name="Sun R."/>
            <person name="Suzuki Y."/>
            <person name="Takenaka M."/>
            <person name="Takezawa D."/>
            <person name="Tomogane H."/>
            <person name="Tsuzuki M."/>
            <person name="Ueda T."/>
            <person name="Umeda M."/>
            <person name="Ward J.M."/>
            <person name="Watanabe Y."/>
            <person name="Yazaki K."/>
            <person name="Yokoyama R."/>
            <person name="Yoshitake Y."/>
            <person name="Yotsui I."/>
            <person name="Zachgo S."/>
            <person name="Schmutz J."/>
        </authorList>
    </citation>
    <scope>NUCLEOTIDE SEQUENCE [LARGE SCALE GENOMIC DNA]</scope>
    <source>
        <strain evidence="3">Tak-1</strain>
    </source>
</reference>
<feature type="region of interest" description="Disordered" evidence="1">
    <location>
        <begin position="24"/>
        <end position="59"/>
    </location>
</feature>
<protein>
    <submittedName>
        <fullName evidence="2">Uncharacterized protein</fullName>
    </submittedName>
</protein>
<dbReference type="AlphaFoldDB" id="A0A2R6WCM0"/>
<evidence type="ECO:0000313" key="3">
    <source>
        <dbReference type="Proteomes" id="UP000244005"/>
    </source>
</evidence>
<feature type="region of interest" description="Disordered" evidence="1">
    <location>
        <begin position="82"/>
        <end position="176"/>
    </location>
</feature>
<gene>
    <name evidence="2" type="ORF">MARPO_0109s0021</name>
</gene>
<feature type="compositionally biased region" description="Basic and acidic residues" evidence="1">
    <location>
        <begin position="143"/>
        <end position="163"/>
    </location>
</feature>
<dbReference type="EMBL" id="KZ772781">
    <property type="protein sequence ID" value="PTQ31589.1"/>
    <property type="molecule type" value="Genomic_DNA"/>
</dbReference>
<feature type="compositionally biased region" description="Low complexity" evidence="1">
    <location>
        <begin position="130"/>
        <end position="141"/>
    </location>
</feature>
<evidence type="ECO:0000256" key="1">
    <source>
        <dbReference type="SAM" id="MobiDB-lite"/>
    </source>
</evidence>
<evidence type="ECO:0000313" key="2">
    <source>
        <dbReference type="EMBL" id="PTQ31589.1"/>
    </source>
</evidence>
<keyword evidence="3" id="KW-1185">Reference proteome</keyword>
<sequence length="176" mass="19441">MLPPTASPRLPRHCYSRCSLSARQSTSNISRYRRKRKNLMTASQPRDKRSRIAPRTGSKYIEISNIPRPQRFSDSKTLRLSAAMDGAQDEKKIRRIGSQTNSSDVYDARPKPSQPGPGQAKPPEAKPSEHPAAPAAAAAASTGRERTARDGTSEARARTRDSETLSETNHEVWATM</sequence>
<proteinExistence type="predicted"/>
<organism evidence="2 3">
    <name type="scientific">Marchantia polymorpha</name>
    <name type="common">Common liverwort</name>
    <name type="synonym">Marchantia aquatica</name>
    <dbReference type="NCBI Taxonomy" id="3197"/>
    <lineage>
        <taxon>Eukaryota</taxon>
        <taxon>Viridiplantae</taxon>
        <taxon>Streptophyta</taxon>
        <taxon>Embryophyta</taxon>
        <taxon>Marchantiophyta</taxon>
        <taxon>Marchantiopsida</taxon>
        <taxon>Marchantiidae</taxon>
        <taxon>Marchantiales</taxon>
        <taxon>Marchantiaceae</taxon>
        <taxon>Marchantia</taxon>
    </lineage>
</organism>